<dbReference type="EMBL" id="SDOX01000072">
    <property type="protein sequence ID" value="TFJ83070.1"/>
    <property type="molecule type" value="Genomic_DNA"/>
</dbReference>
<keyword evidence="1" id="KW-0560">Oxidoreductase</keyword>
<evidence type="ECO:0000313" key="5">
    <source>
        <dbReference type="Proteomes" id="UP000355283"/>
    </source>
</evidence>
<protein>
    <recommendedName>
        <fullName evidence="3">D-isomer specific 2-hydroxyacid dehydrogenase NAD-binding domain-containing protein</fullName>
    </recommendedName>
</protein>
<dbReference type="GO" id="GO:0016618">
    <property type="term" value="F:hydroxypyruvate reductase [NAD(P)H] activity"/>
    <property type="evidence" value="ECO:0007669"/>
    <property type="project" value="TreeGrafter"/>
</dbReference>
<accession>A0A4D9CV30</accession>
<dbReference type="GO" id="GO:0030267">
    <property type="term" value="F:glyoxylate reductase (NADPH) activity"/>
    <property type="evidence" value="ECO:0007669"/>
    <property type="project" value="TreeGrafter"/>
</dbReference>
<dbReference type="PANTHER" id="PTHR10996:SF178">
    <property type="entry name" value="2-HYDROXYACID DEHYDROGENASE YGL185C-RELATED"/>
    <property type="match status" value="1"/>
</dbReference>
<organism evidence="4 5">
    <name type="scientific">Nannochloropsis salina CCMP1776</name>
    <dbReference type="NCBI Taxonomy" id="1027361"/>
    <lineage>
        <taxon>Eukaryota</taxon>
        <taxon>Sar</taxon>
        <taxon>Stramenopiles</taxon>
        <taxon>Ochrophyta</taxon>
        <taxon>Eustigmatophyceae</taxon>
        <taxon>Eustigmatales</taxon>
        <taxon>Monodopsidaceae</taxon>
        <taxon>Microchloropsis</taxon>
        <taxon>Microchloropsis salina</taxon>
    </lineage>
</organism>
<dbReference type="InterPro" id="IPR036291">
    <property type="entry name" value="NAD(P)-bd_dom_sf"/>
</dbReference>
<dbReference type="Pfam" id="PF02826">
    <property type="entry name" value="2-Hacid_dh_C"/>
    <property type="match status" value="1"/>
</dbReference>
<keyword evidence="5" id="KW-1185">Reference proteome</keyword>
<comment type="caution">
    <text evidence="4">The sequence shown here is derived from an EMBL/GenBank/DDBJ whole genome shotgun (WGS) entry which is preliminary data.</text>
</comment>
<evidence type="ECO:0000256" key="2">
    <source>
        <dbReference type="ARBA" id="ARBA00023027"/>
    </source>
</evidence>
<dbReference type="OrthoDB" id="298012at2759"/>
<name>A0A4D9CV30_9STRA</name>
<evidence type="ECO:0000256" key="1">
    <source>
        <dbReference type="ARBA" id="ARBA00023002"/>
    </source>
</evidence>
<dbReference type="GO" id="GO:0005829">
    <property type="term" value="C:cytosol"/>
    <property type="evidence" value="ECO:0007669"/>
    <property type="project" value="TreeGrafter"/>
</dbReference>
<evidence type="ECO:0000313" key="4">
    <source>
        <dbReference type="EMBL" id="TFJ83070.1"/>
    </source>
</evidence>
<dbReference type="Gene3D" id="3.40.50.720">
    <property type="entry name" value="NAD(P)-binding Rossmann-like Domain"/>
    <property type="match status" value="2"/>
</dbReference>
<sequence length="416" mass="44723">MRQALPPSSSRLLFLGSCTLVASIPLVLLALRLPATSTFLQRAVDRASGRTKEKKQRPRALPPASLHVHVALKGVTVRESDIVLLRSLLHPSITLTHGDEVDPLTQVLVANFPSKELLARLAPTLRALIFPFAGVPLPFLAHCATVHPHLSVHNLHHNAPPTAEMGLTLLLAAAKCLLPADAQLRRGDWRAGGGPSLNVTMREEAAGQLILEGKQALILGYGEVGRRLAQSCLGLGMTVKAMRRTGGRGGGREGGREGGAVEMVGKEGWREELPRTTALLLALPGTASTENLVGESELRLLPKEAVVVNVGRGTAVHEEGLYKVLTEGRIHGAGLDVWWQYPTEHEPHMPPSRFPFHELPNVVMSPHRAGAAGVGESETRRMEALAALINDGWQGGKEGGKEGGAMRNRVWVDRGY</sequence>
<dbReference type="PANTHER" id="PTHR10996">
    <property type="entry name" value="2-HYDROXYACID DEHYDROGENASE-RELATED"/>
    <property type="match status" value="1"/>
</dbReference>
<dbReference type="InterPro" id="IPR006140">
    <property type="entry name" value="D-isomer_DH_NAD-bd"/>
</dbReference>
<feature type="domain" description="D-isomer specific 2-hydroxyacid dehydrogenase NAD-binding" evidence="3">
    <location>
        <begin position="167"/>
        <end position="369"/>
    </location>
</feature>
<dbReference type="AlphaFoldDB" id="A0A4D9CV30"/>
<proteinExistence type="predicted"/>
<dbReference type="SUPFAM" id="SSF51735">
    <property type="entry name" value="NAD(P)-binding Rossmann-fold domains"/>
    <property type="match status" value="1"/>
</dbReference>
<dbReference type="Proteomes" id="UP000355283">
    <property type="component" value="Unassembled WGS sequence"/>
</dbReference>
<reference evidence="4 5" key="1">
    <citation type="submission" date="2019-01" db="EMBL/GenBank/DDBJ databases">
        <title>Nuclear Genome Assembly of the Microalgal Biofuel strain Nannochloropsis salina CCMP1776.</title>
        <authorList>
            <person name="Hovde B."/>
        </authorList>
    </citation>
    <scope>NUCLEOTIDE SEQUENCE [LARGE SCALE GENOMIC DNA]</scope>
    <source>
        <strain evidence="4 5">CCMP1776</strain>
    </source>
</reference>
<keyword evidence="2" id="KW-0520">NAD</keyword>
<dbReference type="GO" id="GO:0051287">
    <property type="term" value="F:NAD binding"/>
    <property type="evidence" value="ECO:0007669"/>
    <property type="project" value="InterPro"/>
</dbReference>
<dbReference type="InterPro" id="IPR050223">
    <property type="entry name" value="D-isomer_2-hydroxyacid_DH"/>
</dbReference>
<gene>
    <name evidence="4" type="ORF">NSK_005626</name>
</gene>
<evidence type="ECO:0000259" key="3">
    <source>
        <dbReference type="Pfam" id="PF02826"/>
    </source>
</evidence>